<feature type="domain" description="Enoyl reductase (ER)" evidence="3">
    <location>
        <begin position="17"/>
        <end position="354"/>
    </location>
</feature>
<dbReference type="InterPro" id="IPR011032">
    <property type="entry name" value="GroES-like_sf"/>
</dbReference>
<keyword evidence="5" id="KW-1185">Reference proteome</keyword>
<name>A0ABR1NQI1_DIAER</name>
<dbReference type="SUPFAM" id="SSF50129">
    <property type="entry name" value="GroES-like"/>
    <property type="match status" value="1"/>
</dbReference>
<evidence type="ECO:0000256" key="1">
    <source>
        <dbReference type="ARBA" id="ARBA00022857"/>
    </source>
</evidence>
<dbReference type="InterPro" id="IPR002364">
    <property type="entry name" value="Quin_OxRdtase/zeta-crystal_CS"/>
</dbReference>
<comment type="caution">
    <text evidence="4">The sequence shown here is derived from an EMBL/GenBank/DDBJ whole genome shotgun (WGS) entry which is preliminary data.</text>
</comment>
<dbReference type="EMBL" id="JAKNSF020000146">
    <property type="protein sequence ID" value="KAK7711249.1"/>
    <property type="molecule type" value="Genomic_DNA"/>
</dbReference>
<evidence type="ECO:0000256" key="2">
    <source>
        <dbReference type="ARBA" id="ARBA00023002"/>
    </source>
</evidence>
<dbReference type="Proteomes" id="UP001430848">
    <property type="component" value="Unassembled WGS sequence"/>
</dbReference>
<dbReference type="Pfam" id="PF00107">
    <property type="entry name" value="ADH_zinc_N"/>
    <property type="match status" value="1"/>
</dbReference>
<dbReference type="InterPro" id="IPR036291">
    <property type="entry name" value="NAD(P)-bd_dom_sf"/>
</dbReference>
<dbReference type="PANTHER" id="PTHR48106">
    <property type="entry name" value="QUINONE OXIDOREDUCTASE PIG3-RELATED"/>
    <property type="match status" value="1"/>
</dbReference>
<dbReference type="InterPro" id="IPR013154">
    <property type="entry name" value="ADH-like_N"/>
</dbReference>
<dbReference type="SUPFAM" id="SSF51735">
    <property type="entry name" value="NAD(P)-binding Rossmann-fold domains"/>
    <property type="match status" value="1"/>
</dbReference>
<dbReference type="InterPro" id="IPR013149">
    <property type="entry name" value="ADH-like_C"/>
</dbReference>
<reference evidence="4 5" key="1">
    <citation type="submission" date="2024-02" db="EMBL/GenBank/DDBJ databases">
        <title>De novo assembly and annotation of 12 fungi associated with fruit tree decline syndrome in Ontario, Canada.</title>
        <authorList>
            <person name="Sulman M."/>
            <person name="Ellouze W."/>
            <person name="Ilyukhin E."/>
        </authorList>
    </citation>
    <scope>NUCLEOTIDE SEQUENCE [LARGE SCALE GENOMIC DNA]</scope>
    <source>
        <strain evidence="4 5">M169</strain>
    </source>
</reference>
<organism evidence="4 5">
    <name type="scientific">Diaporthe eres</name>
    <name type="common">Phomopsis oblonga</name>
    <dbReference type="NCBI Taxonomy" id="83184"/>
    <lineage>
        <taxon>Eukaryota</taxon>
        <taxon>Fungi</taxon>
        <taxon>Dikarya</taxon>
        <taxon>Ascomycota</taxon>
        <taxon>Pezizomycotina</taxon>
        <taxon>Sordariomycetes</taxon>
        <taxon>Sordariomycetidae</taxon>
        <taxon>Diaporthales</taxon>
        <taxon>Diaporthaceae</taxon>
        <taxon>Diaporthe</taxon>
        <taxon>Diaporthe eres species complex</taxon>
    </lineage>
</organism>
<evidence type="ECO:0000313" key="4">
    <source>
        <dbReference type="EMBL" id="KAK7711249.1"/>
    </source>
</evidence>
<evidence type="ECO:0000313" key="5">
    <source>
        <dbReference type="Proteomes" id="UP001430848"/>
    </source>
</evidence>
<dbReference type="PANTHER" id="PTHR48106:SF18">
    <property type="entry name" value="QUINONE OXIDOREDUCTASE PIG3"/>
    <property type="match status" value="1"/>
</dbReference>
<protein>
    <submittedName>
        <fullName evidence="4">Secondary metabolism biosynthetic enzyme</fullName>
    </submittedName>
</protein>
<keyword evidence="1" id="KW-0521">NADP</keyword>
<dbReference type="InterPro" id="IPR020843">
    <property type="entry name" value="ER"/>
</dbReference>
<dbReference type="PROSITE" id="PS01162">
    <property type="entry name" value="QOR_ZETA_CRYSTAL"/>
    <property type="match status" value="1"/>
</dbReference>
<sequence>MPEIPETMKAIRMYEYGEPEVLKVETHPVPVPGDNQVLVKVVASSVSWWDYAYRNQLIKPIPGRGALPLPQQLGREASGDVVLVGKNVRDFSVGDKIVTMACPACGQCPFCQQGFDNLCIRTELPAHTAFGSYAEYIVRDANSIFHAPAHLGYEELACLIWSYGTVMHMIDGRAKLRTGETVLITGASGGMGTAAIQLAKIAGAGKIIGLSSAVDKYDELKEAGADVLLNYKDADILEQIKSHTAMKMGVDVVLDSVGGSMAALGIEALRMGGRAVLAATMGGSTLEIDVLKLFVKNITIHGARASRRQDQETILKLAAAGKIKPIISHRFPMDQVVEAQKLLEAGGHTGKIVLNM</sequence>
<dbReference type="Gene3D" id="3.90.180.10">
    <property type="entry name" value="Medium-chain alcohol dehydrogenases, catalytic domain"/>
    <property type="match status" value="1"/>
</dbReference>
<dbReference type="SMART" id="SM00829">
    <property type="entry name" value="PKS_ER"/>
    <property type="match status" value="1"/>
</dbReference>
<evidence type="ECO:0000259" key="3">
    <source>
        <dbReference type="SMART" id="SM00829"/>
    </source>
</evidence>
<gene>
    <name evidence="4" type="ORF">SLS63_012682</name>
</gene>
<accession>A0ABR1NQI1</accession>
<keyword evidence="2" id="KW-0560">Oxidoreductase</keyword>
<dbReference type="Pfam" id="PF08240">
    <property type="entry name" value="ADH_N"/>
    <property type="match status" value="1"/>
</dbReference>
<proteinExistence type="predicted"/>